<gene>
    <name evidence="2" type="primary">Tmem217</name>
</gene>
<dbReference type="PANTHER" id="PTHR34928:SF2">
    <property type="entry name" value="TRANSMEMBRANE PROTEIN 217"/>
    <property type="match status" value="1"/>
</dbReference>
<reference evidence="2" key="2">
    <citation type="submission" date="2025-08" db="UniProtKB">
        <authorList>
            <consortium name="Ensembl"/>
        </authorList>
    </citation>
    <scope>IDENTIFICATION</scope>
    <source>
        <strain evidence="2">2N</strain>
    </source>
</reference>
<organism evidence="2 3">
    <name type="scientific">Cavia porcellus</name>
    <name type="common">Guinea pig</name>
    <dbReference type="NCBI Taxonomy" id="10141"/>
    <lineage>
        <taxon>Eukaryota</taxon>
        <taxon>Metazoa</taxon>
        <taxon>Chordata</taxon>
        <taxon>Craniata</taxon>
        <taxon>Vertebrata</taxon>
        <taxon>Euteleostomi</taxon>
        <taxon>Mammalia</taxon>
        <taxon>Eutheria</taxon>
        <taxon>Euarchontoglires</taxon>
        <taxon>Glires</taxon>
        <taxon>Rodentia</taxon>
        <taxon>Hystricomorpha</taxon>
        <taxon>Caviidae</taxon>
        <taxon>Cavia</taxon>
    </lineage>
</organism>
<dbReference type="RefSeq" id="XP_063095032.1">
    <property type="nucleotide sequence ID" value="XM_063238962.1"/>
</dbReference>
<evidence type="ECO:0008006" key="4">
    <source>
        <dbReference type="Google" id="ProtNLM"/>
    </source>
</evidence>
<keyword evidence="3" id="KW-1185">Reference proteome</keyword>
<dbReference type="InParanoid" id="H0VLW9"/>
<dbReference type="InterPro" id="IPR027862">
    <property type="entry name" value="DUF4534"/>
</dbReference>
<dbReference type="EMBL" id="AAKN02021437">
    <property type="status" value="NOT_ANNOTATED_CDS"/>
    <property type="molecule type" value="Genomic_DNA"/>
</dbReference>
<evidence type="ECO:0000313" key="2">
    <source>
        <dbReference type="Ensembl" id="ENSCPOP00000011378.3"/>
    </source>
</evidence>
<dbReference type="STRING" id="10141.ENSCPOP00000011378"/>
<dbReference type="CTD" id="221468"/>
<dbReference type="RefSeq" id="XP_063095033.1">
    <property type="nucleotide sequence ID" value="XM_063238963.1"/>
</dbReference>
<feature type="transmembrane region" description="Helical" evidence="1">
    <location>
        <begin position="26"/>
        <end position="44"/>
    </location>
</feature>
<evidence type="ECO:0000256" key="1">
    <source>
        <dbReference type="SAM" id="Phobius"/>
    </source>
</evidence>
<dbReference type="RefSeq" id="XP_013012015.1">
    <property type="nucleotide sequence ID" value="XM_013156561.2"/>
</dbReference>
<dbReference type="OMA" id="IWILFYE"/>
<keyword evidence="1" id="KW-0472">Membrane</keyword>
<dbReference type="Pfam" id="PF15049">
    <property type="entry name" value="DUF4534"/>
    <property type="match status" value="1"/>
</dbReference>
<feature type="transmembrane region" description="Helical" evidence="1">
    <location>
        <begin position="96"/>
        <end position="116"/>
    </location>
</feature>
<reference evidence="2" key="3">
    <citation type="submission" date="2025-09" db="UniProtKB">
        <authorList>
            <consortium name="Ensembl"/>
        </authorList>
    </citation>
    <scope>IDENTIFICATION</scope>
    <source>
        <strain evidence="2">2N</strain>
    </source>
</reference>
<dbReference type="Ensembl" id="ENSCPOT00000012768.3">
    <property type="protein sequence ID" value="ENSCPOP00000011378.3"/>
    <property type="gene ID" value="ENSCPOG00000012647.4"/>
</dbReference>
<dbReference type="OrthoDB" id="8878550at2759"/>
<dbReference type="eggNOG" id="ENOG502S81N">
    <property type="taxonomic scope" value="Eukaryota"/>
</dbReference>
<dbReference type="Proteomes" id="UP000005447">
    <property type="component" value="Unassembled WGS sequence"/>
</dbReference>
<dbReference type="Bgee" id="ENSCPOG00000012647">
    <property type="expression patterns" value="Expressed in testis"/>
</dbReference>
<sequence>MDVQGSAGRSLGVKDTRWYGLTVRRGTVLAGAFSILATHLYLIFEQKHLAQINCTQARLAGGVAKDAVSLFIICWSLVLMVLLSLVTLAVSGFLLYAVYAQVYLGALLYVLWIPLYEGASLAVQVLTSRFSSRVVRVMRWFGLLSRLLLHCFWLTFVTAYARLSYSSQPEGNILAYSRRGSTRKF</sequence>
<dbReference type="KEGG" id="cpoc:100724865"/>
<dbReference type="GeneTree" id="ENSGT00730000111479"/>
<evidence type="ECO:0000313" key="3">
    <source>
        <dbReference type="Proteomes" id="UP000005447"/>
    </source>
</evidence>
<protein>
    <recommendedName>
        <fullName evidence="4">Transmembrane protein 217</fullName>
    </recommendedName>
</protein>
<accession>H0VLW9</accession>
<reference evidence="3" key="1">
    <citation type="journal article" date="2011" name="Nature">
        <title>A high-resolution map of human evolutionary constraint using 29 mammals.</title>
        <authorList>
            <person name="Lindblad-Toh K."/>
            <person name="Garber M."/>
            <person name="Zuk O."/>
            <person name="Lin M.F."/>
            <person name="Parker B.J."/>
            <person name="Washietl S."/>
            <person name="Kheradpour P."/>
            <person name="Ernst J."/>
            <person name="Jordan G."/>
            <person name="Mauceli E."/>
            <person name="Ward L.D."/>
            <person name="Lowe C.B."/>
            <person name="Holloway A.K."/>
            <person name="Clamp M."/>
            <person name="Gnerre S."/>
            <person name="Alfoldi J."/>
            <person name="Beal K."/>
            <person name="Chang J."/>
            <person name="Clawson H."/>
            <person name="Cuff J."/>
            <person name="Di Palma F."/>
            <person name="Fitzgerald S."/>
            <person name="Flicek P."/>
            <person name="Guttman M."/>
            <person name="Hubisz M.J."/>
            <person name="Jaffe D.B."/>
            <person name="Jungreis I."/>
            <person name="Kent W.J."/>
            <person name="Kostka D."/>
            <person name="Lara M."/>
            <person name="Martins A.L."/>
            <person name="Massingham T."/>
            <person name="Moltke I."/>
            <person name="Raney B.J."/>
            <person name="Rasmussen M.D."/>
            <person name="Robinson J."/>
            <person name="Stark A."/>
            <person name="Vilella A.J."/>
            <person name="Wen J."/>
            <person name="Xie X."/>
            <person name="Zody M.C."/>
            <person name="Baldwin J."/>
            <person name="Bloom T."/>
            <person name="Chin C.W."/>
            <person name="Heiman D."/>
            <person name="Nicol R."/>
            <person name="Nusbaum C."/>
            <person name="Young S."/>
            <person name="Wilkinson J."/>
            <person name="Worley K.C."/>
            <person name="Kovar C.L."/>
            <person name="Muzny D.M."/>
            <person name="Gibbs R.A."/>
            <person name="Cree A."/>
            <person name="Dihn H.H."/>
            <person name="Fowler G."/>
            <person name="Jhangiani S."/>
            <person name="Joshi V."/>
            <person name="Lee S."/>
            <person name="Lewis L.R."/>
            <person name="Nazareth L.V."/>
            <person name="Okwuonu G."/>
            <person name="Santibanez J."/>
            <person name="Warren W.C."/>
            <person name="Mardis E.R."/>
            <person name="Weinstock G.M."/>
            <person name="Wilson R.K."/>
            <person name="Delehaunty K."/>
            <person name="Dooling D."/>
            <person name="Fronik C."/>
            <person name="Fulton L."/>
            <person name="Fulton B."/>
            <person name="Graves T."/>
            <person name="Minx P."/>
            <person name="Sodergren E."/>
            <person name="Birney E."/>
            <person name="Margulies E.H."/>
            <person name="Herrero J."/>
            <person name="Green E.D."/>
            <person name="Haussler D."/>
            <person name="Siepel A."/>
            <person name="Goldman N."/>
            <person name="Pollard K.S."/>
            <person name="Pedersen J.S."/>
            <person name="Lander E.S."/>
            <person name="Kellis M."/>
        </authorList>
    </citation>
    <scope>NUCLEOTIDE SEQUENCE [LARGE SCALE GENOMIC DNA]</scope>
    <source>
        <strain evidence="3">2N</strain>
    </source>
</reference>
<keyword evidence="1" id="KW-0812">Transmembrane</keyword>
<feature type="transmembrane region" description="Helical" evidence="1">
    <location>
        <begin position="68"/>
        <end position="90"/>
    </location>
</feature>
<dbReference type="GeneID" id="100724865"/>
<keyword evidence="1" id="KW-1133">Transmembrane helix</keyword>
<proteinExistence type="predicted"/>
<dbReference type="PANTHER" id="PTHR34928">
    <property type="entry name" value="TRANSMEMBRANE PROTEIN 217"/>
    <property type="match status" value="1"/>
</dbReference>
<dbReference type="AlphaFoldDB" id="H0VLW9"/>
<dbReference type="VEuPathDB" id="HostDB:ENSCPOG00000012647"/>
<dbReference type="HOGENOM" id="CLU_105458_0_0_1"/>
<name>H0VLW9_CAVPO</name>
<feature type="transmembrane region" description="Helical" evidence="1">
    <location>
        <begin position="137"/>
        <end position="161"/>
    </location>
</feature>